<dbReference type="RefSeq" id="WP_317942074.1">
    <property type="nucleotide sequence ID" value="NZ_JAUBDI010000002.1"/>
</dbReference>
<organism evidence="1 2">
    <name type="scientific">Sporosarcina saromensis</name>
    <dbReference type="NCBI Taxonomy" id="359365"/>
    <lineage>
        <taxon>Bacteria</taxon>
        <taxon>Bacillati</taxon>
        <taxon>Bacillota</taxon>
        <taxon>Bacilli</taxon>
        <taxon>Bacillales</taxon>
        <taxon>Caryophanaceae</taxon>
        <taxon>Sporosarcina</taxon>
    </lineage>
</organism>
<evidence type="ECO:0000313" key="1">
    <source>
        <dbReference type="EMBL" id="MDW0112180.1"/>
    </source>
</evidence>
<name>A0ABU4G791_9BACL</name>
<evidence type="ECO:0000313" key="2">
    <source>
        <dbReference type="Proteomes" id="UP001282284"/>
    </source>
</evidence>
<sequence>MVVQLKEGYEMNVERVTYFYCYNPKLRKYLGLNGLRWGYKGFNQAIKKYYWTFEENEELSKLIEKYKIENANS</sequence>
<comment type="caution">
    <text evidence="1">The sequence shown here is derived from an EMBL/GenBank/DDBJ whole genome shotgun (WGS) entry which is preliminary data.</text>
</comment>
<keyword evidence="2" id="KW-1185">Reference proteome</keyword>
<gene>
    <name evidence="1" type="ORF">QT711_03215</name>
</gene>
<proteinExistence type="predicted"/>
<accession>A0ABU4G791</accession>
<dbReference type="Proteomes" id="UP001282284">
    <property type="component" value="Unassembled WGS sequence"/>
</dbReference>
<dbReference type="EMBL" id="JAUBDI010000002">
    <property type="protein sequence ID" value="MDW0112180.1"/>
    <property type="molecule type" value="Genomic_DNA"/>
</dbReference>
<protein>
    <submittedName>
        <fullName evidence="1">Uncharacterized protein</fullName>
    </submittedName>
</protein>
<reference evidence="1 2" key="1">
    <citation type="submission" date="2023-06" db="EMBL/GenBank/DDBJ databases">
        <title>Sporosarcina sp. nov., isolated from Korean traditional fermented seafood 'Jeotgal'.</title>
        <authorList>
            <person name="Yang A.I."/>
            <person name="Shin N.-R."/>
        </authorList>
    </citation>
    <scope>NUCLEOTIDE SEQUENCE [LARGE SCALE GENOMIC DNA]</scope>
    <source>
        <strain evidence="1 2">KCTC13119</strain>
    </source>
</reference>